<reference evidence="1" key="1">
    <citation type="journal article" date="2023" name="Nat. Commun.">
        <title>Diploid and tetraploid genomes of Acorus and the evolution of monocots.</title>
        <authorList>
            <person name="Ma L."/>
            <person name="Liu K.W."/>
            <person name="Li Z."/>
            <person name="Hsiao Y.Y."/>
            <person name="Qi Y."/>
            <person name="Fu T."/>
            <person name="Tang G.D."/>
            <person name="Zhang D."/>
            <person name="Sun W.H."/>
            <person name="Liu D.K."/>
            <person name="Li Y."/>
            <person name="Chen G.Z."/>
            <person name="Liu X.D."/>
            <person name="Liao X.Y."/>
            <person name="Jiang Y.T."/>
            <person name="Yu X."/>
            <person name="Hao Y."/>
            <person name="Huang J."/>
            <person name="Zhao X.W."/>
            <person name="Ke S."/>
            <person name="Chen Y.Y."/>
            <person name="Wu W.L."/>
            <person name="Hsu J.L."/>
            <person name="Lin Y.F."/>
            <person name="Huang M.D."/>
            <person name="Li C.Y."/>
            <person name="Huang L."/>
            <person name="Wang Z.W."/>
            <person name="Zhao X."/>
            <person name="Zhong W.Y."/>
            <person name="Peng D.H."/>
            <person name="Ahmad S."/>
            <person name="Lan S."/>
            <person name="Zhang J.S."/>
            <person name="Tsai W.C."/>
            <person name="Van de Peer Y."/>
            <person name="Liu Z.J."/>
        </authorList>
    </citation>
    <scope>NUCLEOTIDE SEQUENCE</scope>
    <source>
        <strain evidence="1">CP</strain>
    </source>
</reference>
<accession>A0AAV9DF06</accession>
<keyword evidence="2" id="KW-1185">Reference proteome</keyword>
<proteinExistence type="predicted"/>
<dbReference type="AlphaFoldDB" id="A0AAV9DF06"/>
<protein>
    <submittedName>
        <fullName evidence="1">Uncharacterized protein</fullName>
    </submittedName>
</protein>
<dbReference type="EMBL" id="JAUJYO010000014">
    <property type="protein sequence ID" value="KAK1299432.1"/>
    <property type="molecule type" value="Genomic_DNA"/>
</dbReference>
<gene>
    <name evidence="1" type="ORF">QJS10_CPB14g00460</name>
</gene>
<dbReference type="Proteomes" id="UP001180020">
    <property type="component" value="Unassembled WGS sequence"/>
</dbReference>
<evidence type="ECO:0000313" key="2">
    <source>
        <dbReference type="Proteomes" id="UP001180020"/>
    </source>
</evidence>
<reference evidence="1" key="2">
    <citation type="submission" date="2023-06" db="EMBL/GenBank/DDBJ databases">
        <authorList>
            <person name="Ma L."/>
            <person name="Liu K.-W."/>
            <person name="Li Z."/>
            <person name="Hsiao Y.-Y."/>
            <person name="Qi Y."/>
            <person name="Fu T."/>
            <person name="Tang G."/>
            <person name="Zhang D."/>
            <person name="Sun W.-H."/>
            <person name="Liu D.-K."/>
            <person name="Li Y."/>
            <person name="Chen G.-Z."/>
            <person name="Liu X.-D."/>
            <person name="Liao X.-Y."/>
            <person name="Jiang Y.-T."/>
            <person name="Yu X."/>
            <person name="Hao Y."/>
            <person name="Huang J."/>
            <person name="Zhao X.-W."/>
            <person name="Ke S."/>
            <person name="Chen Y.-Y."/>
            <person name="Wu W.-L."/>
            <person name="Hsu J.-L."/>
            <person name="Lin Y.-F."/>
            <person name="Huang M.-D."/>
            <person name="Li C.-Y."/>
            <person name="Huang L."/>
            <person name="Wang Z.-W."/>
            <person name="Zhao X."/>
            <person name="Zhong W.-Y."/>
            <person name="Peng D.-H."/>
            <person name="Ahmad S."/>
            <person name="Lan S."/>
            <person name="Zhang J.-S."/>
            <person name="Tsai W.-C."/>
            <person name="Van De Peer Y."/>
            <person name="Liu Z.-J."/>
        </authorList>
    </citation>
    <scope>NUCLEOTIDE SEQUENCE</scope>
    <source>
        <strain evidence="1">CP</strain>
        <tissue evidence="1">Leaves</tissue>
    </source>
</reference>
<name>A0AAV9DF06_ACOCL</name>
<sequence length="60" mass="6642">MVLPLFLSSPPSTPITSPSFTSQKALPLFNLTTPSLRASSQLPHWLTRMNVGLGFSEFFF</sequence>
<evidence type="ECO:0000313" key="1">
    <source>
        <dbReference type="EMBL" id="KAK1299432.1"/>
    </source>
</evidence>
<organism evidence="1 2">
    <name type="scientific">Acorus calamus</name>
    <name type="common">Sweet flag</name>
    <dbReference type="NCBI Taxonomy" id="4465"/>
    <lineage>
        <taxon>Eukaryota</taxon>
        <taxon>Viridiplantae</taxon>
        <taxon>Streptophyta</taxon>
        <taxon>Embryophyta</taxon>
        <taxon>Tracheophyta</taxon>
        <taxon>Spermatophyta</taxon>
        <taxon>Magnoliopsida</taxon>
        <taxon>Liliopsida</taxon>
        <taxon>Acoraceae</taxon>
        <taxon>Acorus</taxon>
    </lineage>
</organism>
<comment type="caution">
    <text evidence="1">The sequence shown here is derived from an EMBL/GenBank/DDBJ whole genome shotgun (WGS) entry which is preliminary data.</text>
</comment>